<evidence type="ECO:0000313" key="1">
    <source>
        <dbReference type="EMBL" id="KAF0031749.1"/>
    </source>
</evidence>
<sequence length="115" mass="12711">MGRLRRETVTGVLREQYCENKMHLFGLAHSCSELRGNIQDGRSAAGKQVNCCPPLVNTSVLRRKMREGAKQKTAVSLRLCVSWACFNPRSVVVAGCVRPLCRHNTGALVILVTVM</sequence>
<dbReference type="Proteomes" id="UP000438429">
    <property type="component" value="Unassembled WGS sequence"/>
</dbReference>
<evidence type="ECO:0000313" key="2">
    <source>
        <dbReference type="Proteomes" id="UP000438429"/>
    </source>
</evidence>
<reference evidence="1 2" key="1">
    <citation type="submission" date="2019-06" db="EMBL/GenBank/DDBJ databases">
        <title>Draft genomes of female and male turbot (Scophthalmus maximus).</title>
        <authorList>
            <person name="Xu H."/>
            <person name="Xu X.-W."/>
            <person name="Shao C."/>
            <person name="Chen S."/>
        </authorList>
    </citation>
    <scope>NUCLEOTIDE SEQUENCE [LARGE SCALE GENOMIC DNA]</scope>
    <source>
        <strain evidence="1">Ysfricsl-2016a</strain>
        <tissue evidence="1">Blood</tissue>
    </source>
</reference>
<comment type="caution">
    <text evidence="1">The sequence shown here is derived from an EMBL/GenBank/DDBJ whole genome shotgun (WGS) entry which is preliminary data.</text>
</comment>
<organism evidence="1 2">
    <name type="scientific">Scophthalmus maximus</name>
    <name type="common">Turbot</name>
    <name type="synonym">Psetta maxima</name>
    <dbReference type="NCBI Taxonomy" id="52904"/>
    <lineage>
        <taxon>Eukaryota</taxon>
        <taxon>Metazoa</taxon>
        <taxon>Chordata</taxon>
        <taxon>Craniata</taxon>
        <taxon>Vertebrata</taxon>
        <taxon>Euteleostomi</taxon>
        <taxon>Actinopterygii</taxon>
        <taxon>Neopterygii</taxon>
        <taxon>Teleostei</taxon>
        <taxon>Neoteleostei</taxon>
        <taxon>Acanthomorphata</taxon>
        <taxon>Carangaria</taxon>
        <taxon>Pleuronectiformes</taxon>
        <taxon>Pleuronectoidei</taxon>
        <taxon>Scophthalmidae</taxon>
        <taxon>Scophthalmus</taxon>
    </lineage>
</organism>
<dbReference type="AlphaFoldDB" id="A0A6A4SGW4"/>
<name>A0A6A4SGW4_SCOMX</name>
<proteinExistence type="predicted"/>
<accession>A0A6A4SGW4</accession>
<protein>
    <submittedName>
        <fullName evidence="1">Uncharacterized protein</fullName>
    </submittedName>
</protein>
<gene>
    <name evidence="1" type="ORF">F2P81_016304</name>
</gene>
<dbReference type="EMBL" id="VEVO01000014">
    <property type="protein sequence ID" value="KAF0031749.1"/>
    <property type="molecule type" value="Genomic_DNA"/>
</dbReference>